<proteinExistence type="predicted"/>
<organism evidence="1">
    <name type="scientific">Carnobacterium maltaromaticum</name>
    <name type="common">Carnobacterium piscicola</name>
    <dbReference type="NCBI Taxonomy" id="2751"/>
    <lineage>
        <taxon>Bacteria</taxon>
        <taxon>Bacillati</taxon>
        <taxon>Bacillota</taxon>
        <taxon>Bacilli</taxon>
        <taxon>Lactobacillales</taxon>
        <taxon>Carnobacteriaceae</taxon>
        <taxon>Carnobacterium</taxon>
    </lineage>
</organism>
<keyword evidence="1" id="KW-0614">Plasmid</keyword>
<dbReference type="AlphaFoldDB" id="A0A1Z5AYY6"/>
<dbReference type="RefSeq" id="WP_051926839.1">
    <property type="nucleotide sequence ID" value="NZ_BJOJ01000056.1"/>
</dbReference>
<name>A0A1Z5AYY6_CARML</name>
<dbReference type="SUPFAM" id="SSF89447">
    <property type="entry name" value="AbrB/MazE/MraZ-like"/>
    <property type="match status" value="1"/>
</dbReference>
<dbReference type="Gene3D" id="2.10.260.10">
    <property type="match status" value="1"/>
</dbReference>
<geneLocation type="plasmid" evidence="1">
    <name>megaplasmid</name>
</geneLocation>
<reference evidence="1" key="2">
    <citation type="submission" date="2015-04" db="EMBL/GenBank/DDBJ databases">
        <title>Carnobacterium maltaromaticum LMA28 plasmids.</title>
        <authorList>
            <person name="Cailliez-Grimal C."/>
            <person name="Iskandar C."/>
        </authorList>
    </citation>
    <scope>NUCLEOTIDE SEQUENCE [LARGE SCALE GENOMIC DNA]</scope>
    <source>
        <strain evidence="1">LMA28</strain>
        <plasmid evidence="1">megaplasmid</plasmid>
    </source>
</reference>
<reference evidence="1" key="1">
    <citation type="submission" date="2015-04" db="EMBL/GenBank/DDBJ databases">
        <title>Carnobacterium maltaromaticum LMA28 complete chromosome sequence.</title>
        <authorList>
            <person name="Borges F."/>
            <person name="Cailliez-Grimal C."/>
        </authorList>
    </citation>
    <scope>NUCLEOTIDE SEQUENCE [LARGE SCALE GENOMIC DNA]</scope>
    <source>
        <strain evidence="1">LMA28</strain>
        <plasmid evidence="1">megaplasmid</plasmid>
    </source>
</reference>
<evidence type="ECO:0000313" key="1">
    <source>
        <dbReference type="EMBL" id="CRI06653.1"/>
    </source>
</evidence>
<dbReference type="InterPro" id="IPR037914">
    <property type="entry name" value="SpoVT-AbrB_sf"/>
</dbReference>
<gene>
    <name evidence="1" type="ORF">BN424_mp0111</name>
</gene>
<dbReference type="EMBL" id="LN846931">
    <property type="protein sequence ID" value="CRI06653.1"/>
    <property type="molecule type" value="Genomic_DNA"/>
</dbReference>
<accession>A0A1Z5AYY6</accession>
<sequence length="87" mass="9832">MSYVVDASVKTWGNGSAVRLSKELLAVAGFHDSEEIEIVADADQIIIKKRRQTKTLEEMFENYDGGFYEPTVEDSAWLSMGRVGEEW</sequence>
<protein>
    <submittedName>
        <fullName evidence="1">Putative transcriptional regulator/antitoxin, related to MazE</fullName>
    </submittedName>
</protein>